<dbReference type="SMART" id="SM00368">
    <property type="entry name" value="LRR_RI"/>
    <property type="match status" value="6"/>
</dbReference>
<keyword evidence="5" id="KW-1185">Reference proteome</keyword>
<dbReference type="InterPro" id="IPR001611">
    <property type="entry name" value="Leu-rich_rpt"/>
</dbReference>
<dbReference type="GO" id="GO:0045348">
    <property type="term" value="P:positive regulation of MHC class II biosynthetic process"/>
    <property type="evidence" value="ECO:0007669"/>
    <property type="project" value="TreeGrafter"/>
</dbReference>
<dbReference type="STRING" id="905079.L1K0M4"/>
<dbReference type="HOGENOM" id="CLU_017147_5_1_1"/>
<gene>
    <name evidence="3" type="ORF">GUITHDRAFT_59394</name>
</gene>
<keyword evidence="2" id="KW-0677">Repeat</keyword>
<dbReference type="GO" id="GO:0045944">
    <property type="term" value="P:positive regulation of transcription by RNA polymerase II"/>
    <property type="evidence" value="ECO:0007669"/>
    <property type="project" value="TreeGrafter"/>
</dbReference>
<reference evidence="4" key="3">
    <citation type="submission" date="2015-06" db="UniProtKB">
        <authorList>
            <consortium name="EnsemblProtists"/>
        </authorList>
    </citation>
    <scope>IDENTIFICATION</scope>
</reference>
<dbReference type="SUPFAM" id="SSF52047">
    <property type="entry name" value="RNI-like"/>
    <property type="match status" value="1"/>
</dbReference>
<accession>L1K0M4</accession>
<evidence type="ECO:0008006" key="6">
    <source>
        <dbReference type="Google" id="ProtNLM"/>
    </source>
</evidence>
<dbReference type="Gene3D" id="3.80.10.10">
    <property type="entry name" value="Ribonuclease Inhibitor"/>
    <property type="match status" value="2"/>
</dbReference>
<proteinExistence type="predicted"/>
<reference evidence="3 5" key="1">
    <citation type="journal article" date="2012" name="Nature">
        <title>Algal genomes reveal evolutionary mosaicism and the fate of nucleomorphs.</title>
        <authorList>
            <consortium name="DOE Joint Genome Institute"/>
            <person name="Curtis B.A."/>
            <person name="Tanifuji G."/>
            <person name="Burki F."/>
            <person name="Gruber A."/>
            <person name="Irimia M."/>
            <person name="Maruyama S."/>
            <person name="Arias M.C."/>
            <person name="Ball S.G."/>
            <person name="Gile G.H."/>
            <person name="Hirakawa Y."/>
            <person name="Hopkins J.F."/>
            <person name="Kuo A."/>
            <person name="Rensing S.A."/>
            <person name="Schmutz J."/>
            <person name="Symeonidi A."/>
            <person name="Elias M."/>
            <person name="Eveleigh R.J."/>
            <person name="Herman E.K."/>
            <person name="Klute M.J."/>
            <person name="Nakayama T."/>
            <person name="Obornik M."/>
            <person name="Reyes-Prieto A."/>
            <person name="Armbrust E.V."/>
            <person name="Aves S.J."/>
            <person name="Beiko R.G."/>
            <person name="Coutinho P."/>
            <person name="Dacks J.B."/>
            <person name="Durnford D.G."/>
            <person name="Fast N.M."/>
            <person name="Green B.R."/>
            <person name="Grisdale C.J."/>
            <person name="Hempel F."/>
            <person name="Henrissat B."/>
            <person name="Hoppner M.P."/>
            <person name="Ishida K."/>
            <person name="Kim E."/>
            <person name="Koreny L."/>
            <person name="Kroth P.G."/>
            <person name="Liu Y."/>
            <person name="Malik S.B."/>
            <person name="Maier U.G."/>
            <person name="McRose D."/>
            <person name="Mock T."/>
            <person name="Neilson J.A."/>
            <person name="Onodera N.T."/>
            <person name="Poole A.M."/>
            <person name="Pritham E.J."/>
            <person name="Richards T.A."/>
            <person name="Rocap G."/>
            <person name="Roy S.W."/>
            <person name="Sarai C."/>
            <person name="Schaack S."/>
            <person name="Shirato S."/>
            <person name="Slamovits C.H."/>
            <person name="Spencer D.F."/>
            <person name="Suzuki S."/>
            <person name="Worden A.Z."/>
            <person name="Zauner S."/>
            <person name="Barry K."/>
            <person name="Bell C."/>
            <person name="Bharti A.K."/>
            <person name="Crow J.A."/>
            <person name="Grimwood J."/>
            <person name="Kramer R."/>
            <person name="Lindquist E."/>
            <person name="Lucas S."/>
            <person name="Salamov A."/>
            <person name="McFadden G.I."/>
            <person name="Lane C.E."/>
            <person name="Keeling P.J."/>
            <person name="Gray M.W."/>
            <person name="Grigoriev I.V."/>
            <person name="Archibald J.M."/>
        </authorList>
    </citation>
    <scope>NUCLEOTIDE SEQUENCE</scope>
    <source>
        <strain evidence="3 5">CCMP2712</strain>
    </source>
</reference>
<dbReference type="OMA" id="AFNNIGC"/>
<evidence type="ECO:0000256" key="1">
    <source>
        <dbReference type="ARBA" id="ARBA00022614"/>
    </source>
</evidence>
<evidence type="ECO:0000313" key="4">
    <source>
        <dbReference type="EnsemblProtists" id="EKX54381"/>
    </source>
</evidence>
<dbReference type="GO" id="GO:0045345">
    <property type="term" value="P:positive regulation of MHC class I biosynthetic process"/>
    <property type="evidence" value="ECO:0007669"/>
    <property type="project" value="TreeGrafter"/>
</dbReference>
<sequence length="209" mass="22320">LTVLNLSWNQISDGGLQELDHVLACNSSLQQLQLGGCGLGAEGVKGLAGILRSASSLAHVDLHHNLIGPSSIRVIGEALASRSMLLSLDVSENMIGSWGVGDLFSFLPCSVTRLNLWNNRIHAEGCRRLAGALPRLESLQSLTLRSNDIKDAGCSLVVSSLSRGIRHLDLRENMITEEGAKAIAENLPSMRKLSCLMLDTNLIGDDGAK</sequence>
<keyword evidence="1" id="KW-0433">Leucine-rich repeat</keyword>
<feature type="non-terminal residue" evidence="3">
    <location>
        <position position="209"/>
    </location>
</feature>
<protein>
    <recommendedName>
        <fullName evidence="6">Distal membrane arm assembly complex 2-like protein</fullName>
    </recommendedName>
</protein>
<dbReference type="RefSeq" id="XP_005841361.1">
    <property type="nucleotide sequence ID" value="XM_005841304.1"/>
</dbReference>
<name>L1K0M4_GUITC</name>
<dbReference type="EMBL" id="JH992967">
    <property type="protein sequence ID" value="EKX54381.1"/>
    <property type="molecule type" value="Genomic_DNA"/>
</dbReference>
<dbReference type="eggNOG" id="KOG4308">
    <property type="taxonomic scope" value="Eukaryota"/>
</dbReference>
<evidence type="ECO:0000313" key="5">
    <source>
        <dbReference type="Proteomes" id="UP000011087"/>
    </source>
</evidence>
<evidence type="ECO:0000256" key="2">
    <source>
        <dbReference type="ARBA" id="ARBA00022737"/>
    </source>
</evidence>
<dbReference type="GeneID" id="17311098"/>
<dbReference type="KEGG" id="gtt:GUITHDRAFT_59394"/>
<dbReference type="Proteomes" id="UP000011087">
    <property type="component" value="Unassembled WGS sequence"/>
</dbReference>
<dbReference type="AlphaFoldDB" id="L1K0M4"/>
<dbReference type="PaxDb" id="55529-EKX54381"/>
<dbReference type="Pfam" id="PF13516">
    <property type="entry name" value="LRR_6"/>
    <property type="match status" value="5"/>
</dbReference>
<reference evidence="5" key="2">
    <citation type="submission" date="2012-11" db="EMBL/GenBank/DDBJ databases">
        <authorList>
            <person name="Kuo A."/>
            <person name="Curtis B.A."/>
            <person name="Tanifuji G."/>
            <person name="Burki F."/>
            <person name="Gruber A."/>
            <person name="Irimia M."/>
            <person name="Maruyama S."/>
            <person name="Arias M.C."/>
            <person name="Ball S.G."/>
            <person name="Gile G.H."/>
            <person name="Hirakawa Y."/>
            <person name="Hopkins J.F."/>
            <person name="Rensing S.A."/>
            <person name="Schmutz J."/>
            <person name="Symeonidi A."/>
            <person name="Elias M."/>
            <person name="Eveleigh R.J."/>
            <person name="Herman E.K."/>
            <person name="Klute M.J."/>
            <person name="Nakayama T."/>
            <person name="Obornik M."/>
            <person name="Reyes-Prieto A."/>
            <person name="Armbrust E.V."/>
            <person name="Aves S.J."/>
            <person name="Beiko R.G."/>
            <person name="Coutinho P."/>
            <person name="Dacks J.B."/>
            <person name="Durnford D.G."/>
            <person name="Fast N.M."/>
            <person name="Green B.R."/>
            <person name="Grisdale C."/>
            <person name="Hempe F."/>
            <person name="Henrissat B."/>
            <person name="Hoppner M.P."/>
            <person name="Ishida K.-I."/>
            <person name="Kim E."/>
            <person name="Koreny L."/>
            <person name="Kroth P.G."/>
            <person name="Liu Y."/>
            <person name="Malik S.-B."/>
            <person name="Maier U.G."/>
            <person name="McRose D."/>
            <person name="Mock T."/>
            <person name="Neilson J.A."/>
            <person name="Onodera N.T."/>
            <person name="Poole A.M."/>
            <person name="Pritham E.J."/>
            <person name="Richards T.A."/>
            <person name="Rocap G."/>
            <person name="Roy S.W."/>
            <person name="Sarai C."/>
            <person name="Schaack S."/>
            <person name="Shirato S."/>
            <person name="Slamovits C.H."/>
            <person name="Spencer D.F."/>
            <person name="Suzuki S."/>
            <person name="Worden A.Z."/>
            <person name="Zauner S."/>
            <person name="Barry K."/>
            <person name="Bell C."/>
            <person name="Bharti A.K."/>
            <person name="Crow J.A."/>
            <person name="Grimwood J."/>
            <person name="Kramer R."/>
            <person name="Lindquist E."/>
            <person name="Lucas S."/>
            <person name="Salamov A."/>
            <person name="McFadden G.I."/>
            <person name="Lane C.E."/>
            <person name="Keeling P.J."/>
            <person name="Gray M.W."/>
            <person name="Grigoriev I.V."/>
            <person name="Archibald J.M."/>
        </authorList>
    </citation>
    <scope>NUCLEOTIDE SEQUENCE</scope>
    <source>
        <strain evidence="5">CCMP2712</strain>
    </source>
</reference>
<evidence type="ECO:0000313" key="3">
    <source>
        <dbReference type="EMBL" id="EKX54381.1"/>
    </source>
</evidence>
<dbReference type="InterPro" id="IPR032675">
    <property type="entry name" value="LRR_dom_sf"/>
</dbReference>
<dbReference type="PANTHER" id="PTHR47189">
    <property type="entry name" value="MHC CLASS II TRANSACTIVATOR"/>
    <property type="match status" value="1"/>
</dbReference>
<dbReference type="OrthoDB" id="120976at2759"/>
<feature type="non-terminal residue" evidence="3">
    <location>
        <position position="1"/>
    </location>
</feature>
<dbReference type="EnsemblProtists" id="EKX54381">
    <property type="protein sequence ID" value="EKX54381"/>
    <property type="gene ID" value="GUITHDRAFT_59394"/>
</dbReference>
<dbReference type="PANTHER" id="PTHR47189:SF1">
    <property type="entry name" value="MHC CLASS II TRANSACTIVATOR"/>
    <property type="match status" value="1"/>
</dbReference>
<organism evidence="3">
    <name type="scientific">Guillardia theta (strain CCMP2712)</name>
    <name type="common">Cryptophyte</name>
    <dbReference type="NCBI Taxonomy" id="905079"/>
    <lineage>
        <taxon>Eukaryota</taxon>
        <taxon>Cryptophyceae</taxon>
        <taxon>Pyrenomonadales</taxon>
        <taxon>Geminigeraceae</taxon>
        <taxon>Guillardia</taxon>
    </lineage>
</organism>